<dbReference type="EMBL" id="CP001327">
    <property type="protein sequence ID" value="ACO64015.1"/>
    <property type="molecule type" value="Genomic_DNA"/>
</dbReference>
<dbReference type="GO" id="GO:0000149">
    <property type="term" value="F:SNARE binding"/>
    <property type="evidence" value="ECO:0007669"/>
    <property type="project" value="TreeGrafter"/>
</dbReference>
<dbReference type="RefSeq" id="XP_002502757.1">
    <property type="nucleotide sequence ID" value="XM_002502711.1"/>
</dbReference>
<evidence type="ECO:0000313" key="3">
    <source>
        <dbReference type="EMBL" id="ACO64015.1"/>
    </source>
</evidence>
<accession>C1E7N6</accession>
<organism evidence="3 4">
    <name type="scientific">Micromonas commoda (strain RCC299 / NOUM17 / CCMP2709)</name>
    <name type="common">Picoplanktonic green alga</name>
    <dbReference type="NCBI Taxonomy" id="296587"/>
    <lineage>
        <taxon>Eukaryota</taxon>
        <taxon>Viridiplantae</taxon>
        <taxon>Chlorophyta</taxon>
        <taxon>Mamiellophyceae</taxon>
        <taxon>Mamiellales</taxon>
        <taxon>Mamiellaceae</taxon>
        <taxon>Micromonas</taxon>
    </lineage>
</organism>
<feature type="region of interest" description="Disordered" evidence="2">
    <location>
        <begin position="451"/>
        <end position="482"/>
    </location>
</feature>
<dbReference type="GO" id="GO:0000323">
    <property type="term" value="C:lytic vacuole"/>
    <property type="evidence" value="ECO:0007669"/>
    <property type="project" value="TreeGrafter"/>
</dbReference>
<reference evidence="3 4" key="1">
    <citation type="journal article" date="2009" name="Science">
        <title>Green evolution and dynamic adaptations revealed by genomes of the marine picoeukaryotes Micromonas.</title>
        <authorList>
            <person name="Worden A.Z."/>
            <person name="Lee J.H."/>
            <person name="Mock T."/>
            <person name="Rouze P."/>
            <person name="Simmons M.P."/>
            <person name="Aerts A.L."/>
            <person name="Allen A.E."/>
            <person name="Cuvelier M.L."/>
            <person name="Derelle E."/>
            <person name="Everett M.V."/>
            <person name="Foulon E."/>
            <person name="Grimwood J."/>
            <person name="Gundlach H."/>
            <person name="Henrissat B."/>
            <person name="Napoli C."/>
            <person name="McDonald S.M."/>
            <person name="Parker M.S."/>
            <person name="Rombauts S."/>
            <person name="Salamov A."/>
            <person name="Von Dassow P."/>
            <person name="Badger J.H."/>
            <person name="Coutinho P.M."/>
            <person name="Demir E."/>
            <person name="Dubchak I."/>
            <person name="Gentemann C."/>
            <person name="Eikrem W."/>
            <person name="Gready J.E."/>
            <person name="John U."/>
            <person name="Lanier W."/>
            <person name="Lindquist E.A."/>
            <person name="Lucas S."/>
            <person name="Mayer K.F."/>
            <person name="Moreau H."/>
            <person name="Not F."/>
            <person name="Otillar R."/>
            <person name="Panaud O."/>
            <person name="Pangilinan J."/>
            <person name="Paulsen I."/>
            <person name="Piegu B."/>
            <person name="Poliakov A."/>
            <person name="Robbens S."/>
            <person name="Schmutz J."/>
            <person name="Toulza E."/>
            <person name="Wyss T."/>
            <person name="Zelensky A."/>
            <person name="Zhou K."/>
            <person name="Armbrust E.V."/>
            <person name="Bhattacharya D."/>
            <person name="Goodenough U.W."/>
            <person name="Van de Peer Y."/>
            <person name="Grigoriev I.V."/>
        </authorList>
    </citation>
    <scope>NUCLEOTIDE SEQUENCE [LARGE SCALE GENOMIC DNA]</scope>
    <source>
        <strain evidence="4">RCC299 / NOUM17</strain>
    </source>
</reference>
<evidence type="ECO:0000256" key="1">
    <source>
        <dbReference type="ARBA" id="ARBA00023054"/>
    </source>
</evidence>
<dbReference type="GO" id="GO:0005768">
    <property type="term" value="C:endosome"/>
    <property type="evidence" value="ECO:0007669"/>
    <property type="project" value="TreeGrafter"/>
</dbReference>
<dbReference type="KEGG" id="mis:MICPUN_59079"/>
<dbReference type="GO" id="GO:0035493">
    <property type="term" value="P:SNARE complex assembly"/>
    <property type="evidence" value="ECO:0007669"/>
    <property type="project" value="TreeGrafter"/>
</dbReference>
<gene>
    <name evidence="3" type="ORF">MICPUN_59079</name>
</gene>
<feature type="region of interest" description="Disordered" evidence="2">
    <location>
        <begin position="638"/>
        <end position="735"/>
    </location>
</feature>
<keyword evidence="4" id="KW-1185">Reference proteome</keyword>
<feature type="compositionally biased region" description="Low complexity" evidence="2">
    <location>
        <begin position="451"/>
        <end position="464"/>
    </location>
</feature>
<dbReference type="PANTHER" id="PTHR15157:SF5">
    <property type="entry name" value="UV RADIATION RESISTANCE-ASSOCIATED GENE PROTEIN"/>
    <property type="match status" value="1"/>
</dbReference>
<dbReference type="AlphaFoldDB" id="C1E7N6"/>
<name>C1E7N6_MICCC</name>
<dbReference type="GeneID" id="8244392"/>
<dbReference type="InParanoid" id="C1E7N6"/>
<feature type="region of interest" description="Disordered" evidence="2">
    <location>
        <begin position="316"/>
        <end position="372"/>
    </location>
</feature>
<feature type="region of interest" description="Disordered" evidence="2">
    <location>
        <begin position="65"/>
        <end position="85"/>
    </location>
</feature>
<protein>
    <submittedName>
        <fullName evidence="3">Uncharacterized protein</fullName>
    </submittedName>
</protein>
<dbReference type="GO" id="GO:0032991">
    <property type="term" value="C:protein-containing complex"/>
    <property type="evidence" value="ECO:0007669"/>
    <property type="project" value="UniProtKB-ARBA"/>
</dbReference>
<feature type="compositionally biased region" description="Low complexity" evidence="2">
    <location>
        <begin position="638"/>
        <end position="650"/>
    </location>
</feature>
<dbReference type="Pfam" id="PF10186">
    <property type="entry name" value="ATG14"/>
    <property type="match status" value="1"/>
</dbReference>
<evidence type="ECO:0000313" key="4">
    <source>
        <dbReference type="Proteomes" id="UP000002009"/>
    </source>
</evidence>
<evidence type="ECO:0000256" key="2">
    <source>
        <dbReference type="SAM" id="MobiDB-lite"/>
    </source>
</evidence>
<dbReference type="InterPro" id="IPR018791">
    <property type="entry name" value="UV_resistance/autophagy_Atg14"/>
</dbReference>
<keyword evidence="1" id="KW-0175">Coiled coil</keyword>
<proteinExistence type="predicted"/>
<feature type="compositionally biased region" description="Basic and acidic residues" evidence="2">
    <location>
        <begin position="332"/>
        <end position="346"/>
    </location>
</feature>
<feature type="compositionally biased region" description="Acidic residues" evidence="2">
    <location>
        <begin position="651"/>
        <end position="666"/>
    </location>
</feature>
<dbReference type="Proteomes" id="UP000002009">
    <property type="component" value="Chromosome 6"/>
</dbReference>
<feature type="compositionally biased region" description="Basic and acidic residues" evidence="2">
    <location>
        <begin position="714"/>
        <end position="723"/>
    </location>
</feature>
<feature type="compositionally biased region" description="Low complexity" evidence="2">
    <location>
        <begin position="695"/>
        <end position="707"/>
    </location>
</feature>
<sequence length="735" mass="76309">MSGARGRCACPNCQVTTAPSNGRMPERPIVCAPCVRRTLRDRRAELDEAHRAHATSRARLERAMTATAGRDRAEGPRAALATERARNATEDLRRARAENARIESAIRDERDGLARAREALTTRAAALATAQGTARANRMRMFQSALPEETRLQTLRLKHAREQLAVERARAVQRLRLVFPIAAERVPVESNPGKDESNAKNQIANVANPVHPVGSRHRPRPPTAVTVCGLRIPDPGDASPLNPREISAGLGMTLALVNLSAAVLGAPQLHRGEFRGSESFIWTPGSFWEDEPEAAKPGSREARKLRLYLPEKYLPTGDAGGEEMRGGMPAGDARKEGGSDDARGELDGSGSRHSPRGVGKSGRRSSPLSGALEGLNRGLDRVEAALQGVDGAGRVAAAVGAVAGGIGTVAGGIGTGIGRVGAAVYETGERAATNVSKTALNLRPGVAGVSGVSGVSGANGSTSARPNDPNKPRINPIHPTVPIHPAEWSKQAEREAVAARARAELNAGIRLLHRSVGAICADAKPSLGGESPGPEDWGPLATLALTLATAARGAKKGGGFPDATAWVQRRRLNASSCDADGGTVSKTVSSGIAGRLGAWETRAESAFLAPAISRAAHSGLTGAQSLMSSVFGGRNGFRNGRGASTSSGTIGEDDDGGDGASDDEGGREDGESSAMAESTWQLVDAPVGRTAVRDGVAAVSSRGRAAVLPPPPSKPEDVERWTRAMDLGGGRRAGG</sequence>
<dbReference type="PANTHER" id="PTHR15157">
    <property type="entry name" value="UV RADIATION RESISTANCE-ASSOCIATED GENE PROTEIN"/>
    <property type="match status" value="1"/>
</dbReference>